<keyword evidence="2" id="KW-1185">Reference proteome</keyword>
<dbReference type="Proteomes" id="UP000724584">
    <property type="component" value="Unassembled WGS sequence"/>
</dbReference>
<accession>A0ACB7PID8</accession>
<protein>
    <submittedName>
        <fullName evidence="1">Uncharacterized protein</fullName>
    </submittedName>
</protein>
<evidence type="ECO:0000313" key="1">
    <source>
        <dbReference type="EMBL" id="KAH6640808.1"/>
    </source>
</evidence>
<sequence length="1256" mass="137876">MSFRKFKTHVSTVTQKAASGGIPGVRSVENGDSDGEVVIIYHHTSLARDVRIQALAQDVSEYPDGNMFMLWTNDADPPPAAVVTAVQGIQDYLIGMSVYEMVTGLASRLDQEIGRALDGRLEDPNDADEEEEADDYDVACDSEYPSDEGEFGLPSTHPQPSQHNNYRTETQGPLIQRIRRDLRQVKDAGYKVGFLDTFGKTSVTGHVAISIRADKLALSNEVLEAWDVKSAEYIVLVMRFEDPYSPLDKVIDRPAIRTRVTFRIGKCTTYKPSITEALRFFSESNRPLATDGDPSPGGTEQGDDDATFEKLLISNSLDSFLCESFVSLVKIRQSHNLSWESANEFLLSKIGLVSEAYRPPEPTVWNGDANTFLASDHLLGGDPNNKRSFPLIAMQFAMHYFVKCTEYCLRCHCRLEKGFEALRPYVCSDPLCLFQYMAMGFGPSIEHEILTEPYVVDLLVSLCYSAIQPGTTRPFIGSANTEGRLPIRSLPIGLRFKVPDLANPTIRPLKATVVPGPACLVFESMEASDFGNRLAPAQWLAFRKPGHHLTRHARVREVNSATKTAFIDVMGESSAYWAVAGADPFRNPSPPFSGSPSETETAEVYLYDTDFDSLDDANKAKSMRHILDTLPPILEVEEWLASHPHSTLRSMERISPAAVSLLQWIVSSNRSCILQVDRSRAIAQRRQTVPDPQAPGSQTPDPKAPVTNPRDNGGVAGRGANREHERILGMEGWVQFRFAQGSPDKELRFNRALQEVAARKDIDKSPTIFAWHGSNLANWHSIVRTGLDFQDISSGRAYGNGVYFSRAHETSVGYSGAAQSWPNSDLNIGVCLSLNEIINAPDEFVSQTPHYVVSQPDWHQCRYLFVRAVGGKSQPLVRSQLKTDAEQKALTREGTLAKQQAYPQAEGREVMGQGGQFLRIPLSAIPIRTVGPPPSVSLPGTVKRAVQLLEDSGDEDAEDVAYLFSDGELDEPTGPPSKKTVSRASSIDIAATQNRYEENPIPGLLNKILKKVRRVGRGPPTPASISIDRTLTDFEPGALDLSTLPRLEPPSFATDAATRTLSRELMRMQAVQSSTPLHDLGWYIDFDSISNMFQWIVQLHSFDPSLPLAADLKQAGLTSVVLELRFGADFPFSPPFVRVVRPRFLPFLEGGGGHVTAGGALCMELLTSSGWSPANSLESVLLQVRMAMASLEPRPARLDRKYLPTAAAAAGGSASKGKAARVNDYGIGEAVDAFVRAANSHGWAIPEGLRVTAMGV</sequence>
<evidence type="ECO:0000313" key="2">
    <source>
        <dbReference type="Proteomes" id="UP000724584"/>
    </source>
</evidence>
<comment type="caution">
    <text evidence="1">The sequence shown here is derived from an EMBL/GenBank/DDBJ whole genome shotgun (WGS) entry which is preliminary data.</text>
</comment>
<name>A0ACB7PID8_9PEZI</name>
<proteinExistence type="predicted"/>
<dbReference type="EMBL" id="JAGIZQ010000002">
    <property type="protein sequence ID" value="KAH6640808.1"/>
    <property type="molecule type" value="Genomic_DNA"/>
</dbReference>
<gene>
    <name evidence="1" type="ORF">F5144DRAFT_483552</name>
</gene>
<reference evidence="1 2" key="1">
    <citation type="journal article" date="2021" name="Nat. Commun.">
        <title>Genetic determinants of endophytism in the Arabidopsis root mycobiome.</title>
        <authorList>
            <person name="Mesny F."/>
            <person name="Miyauchi S."/>
            <person name="Thiergart T."/>
            <person name="Pickel B."/>
            <person name="Atanasova L."/>
            <person name="Karlsson M."/>
            <person name="Huettel B."/>
            <person name="Barry K.W."/>
            <person name="Haridas S."/>
            <person name="Chen C."/>
            <person name="Bauer D."/>
            <person name="Andreopoulos W."/>
            <person name="Pangilinan J."/>
            <person name="LaButti K."/>
            <person name="Riley R."/>
            <person name="Lipzen A."/>
            <person name="Clum A."/>
            <person name="Drula E."/>
            <person name="Henrissat B."/>
            <person name="Kohler A."/>
            <person name="Grigoriev I.V."/>
            <person name="Martin F.M."/>
            <person name="Hacquard S."/>
        </authorList>
    </citation>
    <scope>NUCLEOTIDE SEQUENCE [LARGE SCALE GENOMIC DNA]</scope>
    <source>
        <strain evidence="1 2">MPI-SDFR-AT-0079</strain>
    </source>
</reference>
<organism evidence="1 2">
    <name type="scientific">Chaetomium tenue</name>
    <dbReference type="NCBI Taxonomy" id="1854479"/>
    <lineage>
        <taxon>Eukaryota</taxon>
        <taxon>Fungi</taxon>
        <taxon>Dikarya</taxon>
        <taxon>Ascomycota</taxon>
        <taxon>Pezizomycotina</taxon>
        <taxon>Sordariomycetes</taxon>
        <taxon>Sordariomycetidae</taxon>
        <taxon>Sordariales</taxon>
        <taxon>Chaetomiaceae</taxon>
        <taxon>Chaetomium</taxon>
    </lineage>
</organism>